<dbReference type="EMBL" id="CP003345">
    <property type="protein sequence ID" value="AFM03176.1"/>
    <property type="molecule type" value="Genomic_DNA"/>
</dbReference>
<dbReference type="AlphaFoldDB" id="I4AGU1"/>
<dbReference type="Proteomes" id="UP000006054">
    <property type="component" value="Chromosome"/>
</dbReference>
<name>I4AGU1_BERLS</name>
<keyword evidence="2" id="KW-1185">Reference proteome</keyword>
<dbReference type="KEGG" id="fli:Fleli_0715"/>
<sequence length="64" mass="7435" precursor="true">MKRTKRMLIVLLTSFSIFALLTFLTFSSYGQNITSQKNYILNKNNKTVQNTLNIYGTDLNTRKI</sequence>
<proteinExistence type="predicted"/>
<gene>
    <name evidence="1" type="ordered locus">Fleli_0715</name>
</gene>
<organism evidence="1 2">
    <name type="scientific">Bernardetia litoralis (strain ATCC 23117 / DSM 6794 / NBRC 15988 / NCIMB 1366 / Fx l1 / Sio-4)</name>
    <name type="common">Flexibacter litoralis</name>
    <dbReference type="NCBI Taxonomy" id="880071"/>
    <lineage>
        <taxon>Bacteria</taxon>
        <taxon>Pseudomonadati</taxon>
        <taxon>Bacteroidota</taxon>
        <taxon>Cytophagia</taxon>
        <taxon>Cytophagales</taxon>
        <taxon>Bernardetiaceae</taxon>
        <taxon>Bernardetia</taxon>
    </lineage>
</organism>
<reference evidence="2" key="1">
    <citation type="submission" date="2012-06" db="EMBL/GenBank/DDBJ databases">
        <title>The complete genome of Flexibacter litoralis DSM 6794.</title>
        <authorList>
            <person name="Lucas S."/>
            <person name="Copeland A."/>
            <person name="Lapidus A."/>
            <person name="Glavina del Rio T."/>
            <person name="Dalin E."/>
            <person name="Tice H."/>
            <person name="Bruce D."/>
            <person name="Goodwin L."/>
            <person name="Pitluck S."/>
            <person name="Peters L."/>
            <person name="Ovchinnikova G."/>
            <person name="Lu M."/>
            <person name="Kyrpides N."/>
            <person name="Mavromatis K."/>
            <person name="Ivanova N."/>
            <person name="Brettin T."/>
            <person name="Detter J.C."/>
            <person name="Han C."/>
            <person name="Larimer F."/>
            <person name="Land M."/>
            <person name="Hauser L."/>
            <person name="Markowitz V."/>
            <person name="Cheng J.-F."/>
            <person name="Hugenholtz P."/>
            <person name="Woyke T."/>
            <person name="Wu D."/>
            <person name="Spring S."/>
            <person name="Lang E."/>
            <person name="Kopitz M."/>
            <person name="Brambilla E."/>
            <person name="Klenk H.-P."/>
            <person name="Eisen J.A."/>
        </authorList>
    </citation>
    <scope>NUCLEOTIDE SEQUENCE [LARGE SCALE GENOMIC DNA]</scope>
    <source>
        <strain evidence="2">ATCC 23117 / DSM 6794 / NBRC 15988 / NCIMB 1366 / Sio-4</strain>
    </source>
</reference>
<protein>
    <submittedName>
        <fullName evidence="1">Uncharacterized protein</fullName>
    </submittedName>
</protein>
<dbReference type="RefSeq" id="WP_014796635.1">
    <property type="nucleotide sequence ID" value="NC_018018.1"/>
</dbReference>
<accession>I4AGU1</accession>
<evidence type="ECO:0000313" key="2">
    <source>
        <dbReference type="Proteomes" id="UP000006054"/>
    </source>
</evidence>
<evidence type="ECO:0000313" key="1">
    <source>
        <dbReference type="EMBL" id="AFM03176.1"/>
    </source>
</evidence>
<dbReference type="HOGENOM" id="CLU_2861198_0_0_10"/>